<feature type="transmembrane region" description="Helical" evidence="2">
    <location>
        <begin position="231"/>
        <end position="251"/>
    </location>
</feature>
<proteinExistence type="predicted"/>
<protein>
    <submittedName>
        <fullName evidence="3">Uncharacterized protein</fullName>
    </submittedName>
</protein>
<keyword evidence="1" id="KW-0175">Coiled coil</keyword>
<feature type="coiled-coil region" evidence="1">
    <location>
        <begin position="463"/>
        <end position="490"/>
    </location>
</feature>
<gene>
    <name evidence="3" type="ORF">VTH8203_01357</name>
</gene>
<keyword evidence="4" id="KW-1185">Reference proteome</keyword>
<keyword evidence="2" id="KW-0472">Membrane</keyword>
<feature type="transmembrane region" description="Helical" evidence="2">
    <location>
        <begin position="147"/>
        <end position="166"/>
    </location>
</feature>
<keyword evidence="2" id="KW-0812">Transmembrane</keyword>
<name>A0A240EGF1_9VIBR</name>
<accession>A0A240EGF1</accession>
<feature type="transmembrane region" description="Helical" evidence="2">
    <location>
        <begin position="6"/>
        <end position="28"/>
    </location>
</feature>
<reference evidence="4" key="1">
    <citation type="submission" date="2016-06" db="EMBL/GenBank/DDBJ databases">
        <authorList>
            <person name="Rodrigo-Torres L."/>
            <person name="Arahal R.D."/>
            <person name="Lucena T."/>
        </authorList>
    </citation>
    <scope>NUCLEOTIDE SEQUENCE [LARGE SCALE GENOMIC DNA]</scope>
    <source>
        <strain evidence="4">CECT8203</strain>
    </source>
</reference>
<keyword evidence="2" id="KW-1133">Transmembrane helix</keyword>
<evidence type="ECO:0000313" key="4">
    <source>
        <dbReference type="Proteomes" id="UP000219336"/>
    </source>
</evidence>
<dbReference type="RefSeq" id="WP_096992986.1">
    <property type="nucleotide sequence ID" value="NZ_JBHSII010000006.1"/>
</dbReference>
<feature type="transmembrane region" description="Helical" evidence="2">
    <location>
        <begin position="316"/>
        <end position="338"/>
    </location>
</feature>
<evidence type="ECO:0000256" key="2">
    <source>
        <dbReference type="SAM" id="Phobius"/>
    </source>
</evidence>
<evidence type="ECO:0000256" key="1">
    <source>
        <dbReference type="SAM" id="Coils"/>
    </source>
</evidence>
<dbReference type="EMBL" id="OANU01000012">
    <property type="protein sequence ID" value="SNX47742.1"/>
    <property type="molecule type" value="Genomic_DNA"/>
</dbReference>
<organism evidence="3 4">
    <name type="scientific">Vibrio thalassae</name>
    <dbReference type="NCBI Taxonomy" id="1243014"/>
    <lineage>
        <taxon>Bacteria</taxon>
        <taxon>Pseudomonadati</taxon>
        <taxon>Pseudomonadota</taxon>
        <taxon>Gammaproteobacteria</taxon>
        <taxon>Vibrionales</taxon>
        <taxon>Vibrionaceae</taxon>
        <taxon>Vibrio</taxon>
    </lineage>
</organism>
<feature type="transmembrane region" description="Helical" evidence="2">
    <location>
        <begin position="113"/>
        <end position="135"/>
    </location>
</feature>
<dbReference type="AlphaFoldDB" id="A0A240EGF1"/>
<sequence length="495" mass="56333">MDMFSMLLAHWQRALIVVIATVCVILLLQKNRDQISLFFLGLRHRTSIFGKINRMAKNSTSTNGWFHSERQICQDYKPHYNQNYRSGQHYDDCKRYLDIVGEDGRKPLTGPMIIGLMFVLFLEAFGFSYTMSGFIDLSASEDTRQVMSYILAFGFAIALALVTHSMGAEIHRNRLIESVRLLWKADRDPEPQLTAQVGDRVGRIDNPSDMTQKPYIQRLNRLKLGSTTKKYHWSIATIVVVIVIATTLTYIRVKAMESAMTMDTICKTQMTQSESSFDFSTLDGDAGTLAIDPDYNRAAIDNGTNEACNATEAGSWATFGIMAILFALLQAFATWVSMNFGFAGKLSREAYDYTHKFATREEFIAHYEVQASKVADYAQKSLTRLQTRMAKKLPDITQSTEVTALIATAEQRSFHDFLQWEKDQELERSLQEMSRTIQADQIKKAKRQASTLTDEEMREQLLAEHCANVAQDQEARIETEEEQRARLMKELGIEG</sequence>
<dbReference type="Proteomes" id="UP000219336">
    <property type="component" value="Unassembled WGS sequence"/>
</dbReference>
<dbReference type="OrthoDB" id="5366203at2"/>
<evidence type="ECO:0000313" key="3">
    <source>
        <dbReference type="EMBL" id="SNX47742.1"/>
    </source>
</evidence>